<gene>
    <name evidence="1" type="ORF">VNO77_23970</name>
</gene>
<reference evidence="1 2" key="1">
    <citation type="submission" date="2024-01" db="EMBL/GenBank/DDBJ databases">
        <title>The genomes of 5 underutilized Papilionoideae crops provide insights into root nodulation and disease resistanc.</title>
        <authorList>
            <person name="Jiang F."/>
        </authorList>
    </citation>
    <scope>NUCLEOTIDE SEQUENCE [LARGE SCALE GENOMIC DNA]</scope>
    <source>
        <strain evidence="1">LVBAO_FW01</strain>
        <tissue evidence="1">Leaves</tissue>
    </source>
</reference>
<dbReference type="Proteomes" id="UP001367508">
    <property type="component" value="Unassembled WGS sequence"/>
</dbReference>
<comment type="caution">
    <text evidence="1">The sequence shown here is derived from an EMBL/GenBank/DDBJ whole genome shotgun (WGS) entry which is preliminary data.</text>
</comment>
<evidence type="ECO:0000313" key="2">
    <source>
        <dbReference type="Proteomes" id="UP001367508"/>
    </source>
</evidence>
<accession>A0AAN9L673</accession>
<keyword evidence="2" id="KW-1185">Reference proteome</keyword>
<name>A0AAN9L673_CANGL</name>
<sequence length="69" mass="7913">MNSQYFAAAKLILSTMLVHRAYVELRASVDYSFAEMDKALFSFHYSPFSLLGFLDTLSLSFSRSHRQTP</sequence>
<dbReference type="AlphaFoldDB" id="A0AAN9L673"/>
<proteinExistence type="predicted"/>
<protein>
    <submittedName>
        <fullName evidence="1">Uncharacterized protein</fullName>
    </submittedName>
</protein>
<dbReference type="EMBL" id="JAYMYQ010000005">
    <property type="protein sequence ID" value="KAK7329791.1"/>
    <property type="molecule type" value="Genomic_DNA"/>
</dbReference>
<organism evidence="1 2">
    <name type="scientific">Canavalia gladiata</name>
    <name type="common">Sword bean</name>
    <name type="synonym">Dolichos gladiatus</name>
    <dbReference type="NCBI Taxonomy" id="3824"/>
    <lineage>
        <taxon>Eukaryota</taxon>
        <taxon>Viridiplantae</taxon>
        <taxon>Streptophyta</taxon>
        <taxon>Embryophyta</taxon>
        <taxon>Tracheophyta</taxon>
        <taxon>Spermatophyta</taxon>
        <taxon>Magnoliopsida</taxon>
        <taxon>eudicotyledons</taxon>
        <taxon>Gunneridae</taxon>
        <taxon>Pentapetalae</taxon>
        <taxon>rosids</taxon>
        <taxon>fabids</taxon>
        <taxon>Fabales</taxon>
        <taxon>Fabaceae</taxon>
        <taxon>Papilionoideae</taxon>
        <taxon>50 kb inversion clade</taxon>
        <taxon>NPAAA clade</taxon>
        <taxon>indigoferoid/millettioid clade</taxon>
        <taxon>Phaseoleae</taxon>
        <taxon>Canavalia</taxon>
    </lineage>
</organism>
<evidence type="ECO:0000313" key="1">
    <source>
        <dbReference type="EMBL" id="KAK7329791.1"/>
    </source>
</evidence>